<keyword evidence="1" id="KW-0472">Membrane</keyword>
<gene>
    <name evidence="2" type="ORF">A3B14_02215</name>
</gene>
<dbReference type="EMBL" id="MHWE01000010">
    <property type="protein sequence ID" value="OHB04202.1"/>
    <property type="molecule type" value="Genomic_DNA"/>
</dbReference>
<keyword evidence="1" id="KW-0812">Transmembrane</keyword>
<evidence type="ECO:0000256" key="1">
    <source>
        <dbReference type="SAM" id="Phobius"/>
    </source>
</evidence>
<comment type="caution">
    <text evidence="2">The sequence shown here is derived from an EMBL/GenBank/DDBJ whole genome shotgun (WGS) entry which is preliminary data.</text>
</comment>
<evidence type="ECO:0000313" key="2">
    <source>
        <dbReference type="EMBL" id="OHB04202.1"/>
    </source>
</evidence>
<accession>A0A1G2U5Q0</accession>
<reference evidence="2 3" key="1">
    <citation type="journal article" date="2016" name="Nat. Commun.">
        <title>Thousands of microbial genomes shed light on interconnected biogeochemical processes in an aquifer system.</title>
        <authorList>
            <person name="Anantharaman K."/>
            <person name="Brown C.T."/>
            <person name="Hug L.A."/>
            <person name="Sharon I."/>
            <person name="Castelle C.J."/>
            <person name="Probst A.J."/>
            <person name="Thomas B.C."/>
            <person name="Singh A."/>
            <person name="Wilkins M.J."/>
            <person name="Karaoz U."/>
            <person name="Brodie E.L."/>
            <person name="Williams K.H."/>
            <person name="Hubbard S.S."/>
            <person name="Banfield J.F."/>
        </authorList>
    </citation>
    <scope>NUCLEOTIDE SEQUENCE [LARGE SCALE GENOMIC DNA]</scope>
</reference>
<evidence type="ECO:0000313" key="3">
    <source>
        <dbReference type="Proteomes" id="UP000176800"/>
    </source>
</evidence>
<sequence>MTLTYTFFISLGLIVILIAHKAFEIKRGRETFVSSLFVALDKPMRNLFDSGRNAMIERRERIMVFLRQDVPHHTLNMGEQFGFFLGGKYKNFLRKMRGIKSLEHGNGGSIFMRAMTEHKRKSANNGSFNQNLKGDSK</sequence>
<feature type="transmembrane region" description="Helical" evidence="1">
    <location>
        <begin position="6"/>
        <end position="23"/>
    </location>
</feature>
<dbReference type="AlphaFoldDB" id="A0A1G2U5Q0"/>
<name>A0A1G2U5Q0_9BACT</name>
<dbReference type="Proteomes" id="UP000176800">
    <property type="component" value="Unassembled WGS sequence"/>
</dbReference>
<proteinExistence type="predicted"/>
<keyword evidence="1" id="KW-1133">Transmembrane helix</keyword>
<protein>
    <submittedName>
        <fullName evidence="2">Uncharacterized protein</fullName>
    </submittedName>
</protein>
<organism evidence="2 3">
    <name type="scientific">Candidatus Zambryskibacteria bacterium RIFCSPLOWO2_01_FULL_45_21</name>
    <dbReference type="NCBI Taxonomy" id="1802761"/>
    <lineage>
        <taxon>Bacteria</taxon>
        <taxon>Candidatus Zambryskiibacteriota</taxon>
    </lineage>
</organism>